<dbReference type="RefSeq" id="WP_154619991.1">
    <property type="nucleotide sequence ID" value="NZ_VUNL01000003.1"/>
</dbReference>
<dbReference type="Proteomes" id="UP000430222">
    <property type="component" value="Unassembled WGS sequence"/>
</dbReference>
<evidence type="ECO:0000313" key="2">
    <source>
        <dbReference type="Proteomes" id="UP000430222"/>
    </source>
</evidence>
<dbReference type="AlphaFoldDB" id="A0A6I2UY57"/>
<proteinExistence type="predicted"/>
<sequence>MLTKICQNCGRVIPQGTRCLCRNDYNQTRKKQQTDFYWSARWHKLAEACRARALYRDEYLAYYEHRAVPGRIAHHIYPADERPELKASLDNLIFLSDSMHRRVHLAYKAGGKEKENMIEKLLRVREGTLKG</sequence>
<evidence type="ECO:0000313" key="1">
    <source>
        <dbReference type="EMBL" id="MSV24216.1"/>
    </source>
</evidence>
<keyword evidence="2" id="KW-1185">Reference proteome</keyword>
<name>A0A6I2UY57_9FIRM</name>
<dbReference type="EMBL" id="VUNL01000003">
    <property type="protein sequence ID" value="MSV24216.1"/>
    <property type="molecule type" value="Genomic_DNA"/>
</dbReference>
<accession>A0A6I2UY57</accession>
<gene>
    <name evidence="1" type="ORF">FYJ78_03245</name>
</gene>
<reference evidence="1 2" key="1">
    <citation type="submission" date="2019-08" db="EMBL/GenBank/DDBJ databases">
        <title>In-depth cultivation of the pig gut microbiome towards novel bacterial diversity and tailored functional studies.</title>
        <authorList>
            <person name="Wylensek D."/>
            <person name="Hitch T.C.A."/>
            <person name="Clavel T."/>
        </authorList>
    </citation>
    <scope>NUCLEOTIDE SEQUENCE [LARGE SCALE GENOMIC DNA]</scope>
    <source>
        <strain evidence="2">WCA-380-WT-3B3</strain>
    </source>
</reference>
<comment type="caution">
    <text evidence="1">The sequence shown here is derived from an EMBL/GenBank/DDBJ whole genome shotgun (WGS) entry which is preliminary data.</text>
</comment>
<protein>
    <recommendedName>
        <fullName evidence="3">HNH endonuclease</fullName>
    </recommendedName>
</protein>
<evidence type="ECO:0008006" key="3">
    <source>
        <dbReference type="Google" id="ProtNLM"/>
    </source>
</evidence>
<organism evidence="1 2">
    <name type="scientific">Selenomonas montiformis</name>
    <dbReference type="NCBI Taxonomy" id="2652285"/>
    <lineage>
        <taxon>Bacteria</taxon>
        <taxon>Bacillati</taxon>
        <taxon>Bacillota</taxon>
        <taxon>Negativicutes</taxon>
        <taxon>Selenomonadales</taxon>
        <taxon>Selenomonadaceae</taxon>
        <taxon>Selenomonas</taxon>
    </lineage>
</organism>